<evidence type="ECO:0000256" key="7">
    <source>
        <dbReference type="ARBA" id="ARBA00023157"/>
    </source>
</evidence>
<dbReference type="GO" id="GO:0031640">
    <property type="term" value="P:killing of cells of another organism"/>
    <property type="evidence" value="ECO:0007669"/>
    <property type="project" value="UniProtKB-KW"/>
</dbReference>
<evidence type="ECO:0000256" key="1">
    <source>
        <dbReference type="ARBA" id="ARBA00000632"/>
    </source>
</evidence>
<feature type="disulfide bond" evidence="9">
    <location>
        <begin position="90"/>
        <end position="96"/>
    </location>
</feature>
<dbReference type="PANTHER" id="PTHR11195:SF13">
    <property type="entry name" value="INVERTEBRATE-TYPE LYSOZYME 2-RELATED"/>
    <property type="match status" value="1"/>
</dbReference>
<dbReference type="InterPro" id="IPR008597">
    <property type="entry name" value="Invert_lysozyme"/>
</dbReference>
<dbReference type="PROSITE" id="PS51909">
    <property type="entry name" value="LYSOZYME_I"/>
    <property type="match status" value="2"/>
</dbReference>
<dbReference type="SUPFAM" id="SSF53955">
    <property type="entry name" value="Lysozyme-like"/>
    <property type="match status" value="1"/>
</dbReference>
<evidence type="ECO:0000256" key="9">
    <source>
        <dbReference type="PIRSR" id="PIRSR608597-3"/>
    </source>
</evidence>
<dbReference type="EMBL" id="LR900319">
    <property type="protein sequence ID" value="CAD7245199.1"/>
    <property type="molecule type" value="Genomic_DNA"/>
</dbReference>
<evidence type="ECO:0000256" key="8">
    <source>
        <dbReference type="ARBA" id="ARBA00023295"/>
    </source>
</evidence>
<evidence type="ECO:0000256" key="4">
    <source>
        <dbReference type="ARBA" id="ARBA00022638"/>
    </source>
</evidence>
<feature type="disulfide bond" evidence="9">
    <location>
        <begin position="37"/>
        <end position="43"/>
    </location>
</feature>
<proteinExistence type="predicted"/>
<feature type="disulfide bond" evidence="9">
    <location>
        <begin position="49"/>
        <end position="58"/>
    </location>
</feature>
<dbReference type="Gene3D" id="1.10.530.10">
    <property type="match status" value="2"/>
</dbReference>
<dbReference type="InterPro" id="IPR023346">
    <property type="entry name" value="Lysozyme-like_dom_sf"/>
</dbReference>
<evidence type="ECO:0000256" key="10">
    <source>
        <dbReference type="SAM" id="MobiDB-lite"/>
    </source>
</evidence>
<evidence type="ECO:0000256" key="3">
    <source>
        <dbReference type="ARBA" id="ARBA00022529"/>
    </source>
</evidence>
<sequence length="345" mass="38461">EGQGTARLQTPVGPGIPPPVFIERSHVLSDRCIECICRGSSNCDASIGCTWSGGRQYCGPFHISEAYWIDAGRAVVEGGNPHAPDAFRTCATDYRCAASTMRLYVDKFQKIDLNLWTLEYKGVESPRQDCNGDGAIDCLDFALLHSQGGYGCQVADPGANRLYAEVRSCMSGPGFPPIGISQRASILGLRARREGKKKNRRNRSPEKEQYLRGSEEDVEWTEDAEWREGEGLERDAKAIDFHLPPPPDATDLGEGFEDCAKDLFCATETIKYYMRKFHADCDGNGVVNCLDYALIHSQGGYECRVQSPQRDHLYRGVEECLRKQQEEFPDIDVRVRPKKPAQAKP</sequence>
<keyword evidence="12" id="KW-1185">Reference proteome</keyword>
<evidence type="ECO:0000313" key="12">
    <source>
        <dbReference type="Proteomes" id="UP000677054"/>
    </source>
</evidence>
<organism evidence="11">
    <name type="scientific">Darwinula stevensoni</name>
    <dbReference type="NCBI Taxonomy" id="69355"/>
    <lineage>
        <taxon>Eukaryota</taxon>
        <taxon>Metazoa</taxon>
        <taxon>Ecdysozoa</taxon>
        <taxon>Arthropoda</taxon>
        <taxon>Crustacea</taxon>
        <taxon>Oligostraca</taxon>
        <taxon>Ostracoda</taxon>
        <taxon>Podocopa</taxon>
        <taxon>Podocopida</taxon>
        <taxon>Darwinulocopina</taxon>
        <taxon>Darwinuloidea</taxon>
        <taxon>Darwinulidae</taxon>
        <taxon>Darwinula</taxon>
    </lineage>
</organism>
<dbReference type="EC" id="3.2.1.17" evidence="2"/>
<dbReference type="EMBL" id="CAJPEV010000802">
    <property type="protein sequence ID" value="CAG0888647.1"/>
    <property type="molecule type" value="Genomic_DNA"/>
</dbReference>
<keyword evidence="5" id="KW-0378">Hydrolase</keyword>
<name>A0A7R9A3U3_9CRUS</name>
<accession>A0A7R9A3U3</accession>
<evidence type="ECO:0000313" key="11">
    <source>
        <dbReference type="EMBL" id="CAD7245199.1"/>
    </source>
</evidence>
<evidence type="ECO:0000256" key="6">
    <source>
        <dbReference type="ARBA" id="ARBA00023022"/>
    </source>
</evidence>
<keyword evidence="4" id="KW-0081">Bacteriolytic enzyme</keyword>
<dbReference type="GO" id="GO:0042742">
    <property type="term" value="P:defense response to bacterium"/>
    <property type="evidence" value="ECO:0007669"/>
    <property type="project" value="UniProtKB-KW"/>
</dbReference>
<dbReference type="AlphaFoldDB" id="A0A7R9A3U3"/>
<evidence type="ECO:0000256" key="5">
    <source>
        <dbReference type="ARBA" id="ARBA00022801"/>
    </source>
</evidence>
<dbReference type="PROSITE" id="PS00018">
    <property type="entry name" value="EF_HAND_1"/>
    <property type="match status" value="1"/>
</dbReference>
<keyword evidence="7 9" id="KW-1015">Disulfide bond</keyword>
<dbReference type="GO" id="GO:0003796">
    <property type="term" value="F:lysozyme activity"/>
    <property type="evidence" value="ECO:0007669"/>
    <property type="project" value="UniProtKB-EC"/>
</dbReference>
<comment type="catalytic activity">
    <reaction evidence="1">
        <text>Hydrolysis of (1-&gt;4)-beta-linkages between N-acetylmuramic acid and N-acetyl-D-glucosamine residues in a peptidoglycan and between N-acetyl-D-glucosamine residues in chitodextrins.</text>
        <dbReference type="EC" id="3.2.1.17"/>
    </reaction>
</comment>
<keyword evidence="3" id="KW-0929">Antimicrobial</keyword>
<dbReference type="InterPro" id="IPR018247">
    <property type="entry name" value="EF_Hand_1_Ca_BS"/>
</dbReference>
<gene>
    <name evidence="11" type="ORF">DSTB1V02_LOCUS5073</name>
</gene>
<feature type="compositionally biased region" description="Basic and acidic residues" evidence="10">
    <location>
        <begin position="203"/>
        <end position="215"/>
    </location>
</feature>
<protein>
    <recommendedName>
        <fullName evidence="2">lysozyme</fullName>
        <ecNumber evidence="2">3.2.1.17</ecNumber>
    </recommendedName>
</protein>
<evidence type="ECO:0000256" key="2">
    <source>
        <dbReference type="ARBA" id="ARBA00012732"/>
    </source>
</evidence>
<feature type="region of interest" description="Disordered" evidence="10">
    <location>
        <begin position="194"/>
        <end position="216"/>
    </location>
</feature>
<dbReference type="OrthoDB" id="6337871at2759"/>
<dbReference type="CDD" id="cd16890">
    <property type="entry name" value="lyz_i"/>
    <property type="match status" value="1"/>
</dbReference>
<keyword evidence="6" id="KW-0044">Antibiotic</keyword>
<feature type="non-terminal residue" evidence="11">
    <location>
        <position position="345"/>
    </location>
</feature>
<dbReference type="Proteomes" id="UP000677054">
    <property type="component" value="Unassembled WGS sequence"/>
</dbReference>
<keyword evidence="8" id="KW-0326">Glycosidase</keyword>
<dbReference type="PANTHER" id="PTHR11195">
    <property type="entry name" value="DESTABILASE-RELATED"/>
    <property type="match status" value="1"/>
</dbReference>
<dbReference type="Pfam" id="PF05497">
    <property type="entry name" value="Destabilase"/>
    <property type="match status" value="3"/>
</dbReference>
<reference evidence="11" key="1">
    <citation type="submission" date="2020-11" db="EMBL/GenBank/DDBJ databases">
        <authorList>
            <person name="Tran Van P."/>
        </authorList>
    </citation>
    <scope>NUCLEOTIDE SEQUENCE</scope>
</reference>